<keyword evidence="3" id="KW-1185">Reference proteome</keyword>
<gene>
    <name evidence="2" type="ORF">DLM86_11360</name>
</gene>
<keyword evidence="1" id="KW-0472">Membrane</keyword>
<dbReference type="InterPro" id="IPR006311">
    <property type="entry name" value="TAT_signal"/>
</dbReference>
<evidence type="ECO:0000256" key="1">
    <source>
        <dbReference type="SAM" id="Phobius"/>
    </source>
</evidence>
<evidence type="ECO:0000313" key="2">
    <source>
        <dbReference type="EMBL" id="PYI55118.1"/>
    </source>
</evidence>
<organism evidence="2 3">
    <name type="scientific">Paenibacillus flagellatus</name>
    <dbReference type="NCBI Taxonomy" id="2211139"/>
    <lineage>
        <taxon>Bacteria</taxon>
        <taxon>Bacillati</taxon>
        <taxon>Bacillota</taxon>
        <taxon>Bacilli</taxon>
        <taxon>Bacillales</taxon>
        <taxon>Paenibacillaceae</taxon>
        <taxon>Paenibacillus</taxon>
    </lineage>
</organism>
<dbReference type="OrthoDB" id="2311165at2"/>
<dbReference type="AlphaFoldDB" id="A0A2V5K735"/>
<comment type="caution">
    <text evidence="2">The sequence shown here is derived from an EMBL/GenBank/DDBJ whole genome shotgun (WGS) entry which is preliminary data.</text>
</comment>
<dbReference type="Gene3D" id="2.60.120.260">
    <property type="entry name" value="Galactose-binding domain-like"/>
    <property type="match status" value="1"/>
</dbReference>
<keyword evidence="1" id="KW-1133">Transmembrane helix</keyword>
<feature type="transmembrane region" description="Helical" evidence="1">
    <location>
        <begin position="28"/>
        <end position="47"/>
    </location>
</feature>
<name>A0A2V5K735_9BACL</name>
<evidence type="ECO:0000313" key="3">
    <source>
        <dbReference type="Proteomes" id="UP000247476"/>
    </source>
</evidence>
<dbReference type="EMBL" id="QJVJ01000004">
    <property type="protein sequence ID" value="PYI55118.1"/>
    <property type="molecule type" value="Genomic_DNA"/>
</dbReference>
<keyword evidence="1" id="KW-0812">Transmembrane</keyword>
<reference evidence="2 3" key="1">
    <citation type="submission" date="2018-05" db="EMBL/GenBank/DDBJ databases">
        <title>Paenibacillus flagellatus sp. nov., isolated from selenium mineral soil.</title>
        <authorList>
            <person name="Dai X."/>
        </authorList>
    </citation>
    <scope>NUCLEOTIDE SEQUENCE [LARGE SCALE GENOMIC DNA]</scope>
    <source>
        <strain evidence="2 3">DXL2</strain>
    </source>
</reference>
<accession>A0A2V5K735</accession>
<dbReference type="PROSITE" id="PS51318">
    <property type="entry name" value="TAT"/>
    <property type="match status" value="1"/>
</dbReference>
<protein>
    <submittedName>
        <fullName evidence="2">Uncharacterized protein</fullName>
    </submittedName>
</protein>
<dbReference type="Proteomes" id="UP000247476">
    <property type="component" value="Unassembled WGS sequence"/>
</dbReference>
<dbReference type="RefSeq" id="WP_110840112.1">
    <property type="nucleotide sequence ID" value="NZ_QJVJ01000004.1"/>
</dbReference>
<proteinExistence type="predicted"/>
<sequence length="560" mass="59296">MNETGSNEKKTNGKGLAIDGKKWTRRKLLGTMGMAGAAAIVCGTALVQGNGPAHANGEAAAGAEPLTNAGTASSTGATTTSPTISALETPAALQPDYVRLLREHNETATTLYARVTGNRKVEAFIPFKGSRCAQYAFEKDPNDDFIKLMGGSVAVLETSYAPAGAVDYASKTGTWVTGFPPNDYTTQVGATFTFAFDGTGFDFQHFTDARGGVWSFAVDGVAVATVSTHIDAVPASELRVNYGVRPVVRGLANGTHTVVATFQGDDPSHAPSGGAGTSRGWVRNAANLATKEDKNRTALLYGASQSLLPTKKFDALHSWSNKEFALNVAPAGSGLAPQWLPEHVNVATVFAVSQRIYFDDDEITDWTPDSTVRPVKSVKIVQQLLGKHPGDPTNPLAEIDCVHTVSAHGVSVKSKIKWLRPVTIAAGYGMMFPVFGPFAAKLATSAGGSYEATATDGSKTDMAENDRSLSYAYVHGSSGTEGEPDTVVAMTVHDIAKTFRYGLPGRRAAGSVVWLQHRDASMQKLYPQVFEAHTAADGETYEASGTYFIGELPLAYRLLV</sequence>